<evidence type="ECO:0000313" key="2">
    <source>
        <dbReference type="Proteomes" id="UP000192611"/>
    </source>
</evidence>
<gene>
    <name evidence="1" type="ORF">B6D57_01455</name>
</gene>
<dbReference type="EMBL" id="NATQ01000018">
    <property type="protein sequence ID" value="OQX90954.1"/>
    <property type="molecule type" value="Genomic_DNA"/>
</dbReference>
<organism evidence="1 2">
    <name type="scientific">Candidatus Coatesbacteria bacterium 4484_99</name>
    <dbReference type="NCBI Taxonomy" id="1970774"/>
    <lineage>
        <taxon>Bacteria</taxon>
        <taxon>Candidatus Coatesiibacteriota</taxon>
    </lineage>
</organism>
<dbReference type="Proteomes" id="UP000192611">
    <property type="component" value="Unassembled WGS sequence"/>
</dbReference>
<reference evidence="2" key="1">
    <citation type="submission" date="2017-03" db="EMBL/GenBank/DDBJ databases">
        <title>Novel pathways for hydrocarbon cycling and metabolic interdependencies in hydrothermal sediment communities.</title>
        <authorList>
            <person name="Dombrowski N."/>
            <person name="Seitz K."/>
            <person name="Teske A."/>
            <person name="Baker B."/>
        </authorList>
    </citation>
    <scope>NUCLEOTIDE SEQUENCE [LARGE SCALE GENOMIC DNA]</scope>
</reference>
<dbReference type="GO" id="GO:0006261">
    <property type="term" value="P:DNA-templated DNA replication"/>
    <property type="evidence" value="ECO:0007669"/>
    <property type="project" value="TreeGrafter"/>
</dbReference>
<dbReference type="AlphaFoldDB" id="A0A1W9S2B2"/>
<protein>
    <recommendedName>
        <fullName evidence="3">DNA polymerase III subunit delta</fullName>
    </recommendedName>
</protein>
<accession>A0A1W9S2B2</accession>
<dbReference type="InterPro" id="IPR050238">
    <property type="entry name" value="DNA_Rep/Repair_Clamp_Loader"/>
</dbReference>
<name>A0A1W9S2B2_9BACT</name>
<dbReference type="PANTHER" id="PTHR11669">
    <property type="entry name" value="REPLICATION FACTOR C / DNA POLYMERASE III GAMMA-TAU SUBUNIT"/>
    <property type="match status" value="1"/>
</dbReference>
<evidence type="ECO:0008006" key="3">
    <source>
        <dbReference type="Google" id="ProtNLM"/>
    </source>
</evidence>
<proteinExistence type="predicted"/>
<dbReference type="InterPro" id="IPR027417">
    <property type="entry name" value="P-loop_NTPase"/>
</dbReference>
<feature type="non-terminal residue" evidence="1">
    <location>
        <position position="260"/>
    </location>
</feature>
<dbReference type="Gene3D" id="3.40.50.300">
    <property type="entry name" value="P-loop containing nucleotide triphosphate hydrolases"/>
    <property type="match status" value="1"/>
</dbReference>
<dbReference type="Pfam" id="PF13177">
    <property type="entry name" value="DNA_pol3_delta2"/>
    <property type="match status" value="1"/>
</dbReference>
<evidence type="ECO:0000313" key="1">
    <source>
        <dbReference type="EMBL" id="OQX90954.1"/>
    </source>
</evidence>
<comment type="caution">
    <text evidence="1">The sequence shown here is derived from an EMBL/GenBank/DDBJ whole genome shotgun (WGS) entry which is preliminary data.</text>
</comment>
<dbReference type="SUPFAM" id="SSF52540">
    <property type="entry name" value="P-loop containing nucleoside triphosphate hydrolases"/>
    <property type="match status" value="1"/>
</dbReference>
<sequence length="260" mass="29272">MEKDMVATSYILEGERGSGRYCLASQFAKALLCSYRNSIPACGECVQCKKIEKGIHPDVIKIEHDERYIKISEVRYLAGEVYKKPNEADRKVIIIKDAERMTEEAVNSMLKVFEEPPYNVVIILTVVNSSLLPATIVSRSIHLFMSGIPTQSVVEHVVEMYGIDRDKAEVLVGATGGDTGLIDEIVKDDGLYSSITKGEFFNYVVGILDPTKIVIERERAKKLILMLLNYIRYRSDDFEDDTYAKLLYLLGSTNELLIAN</sequence>
<dbReference type="PANTHER" id="PTHR11669:SF8">
    <property type="entry name" value="DNA POLYMERASE III SUBUNIT DELTA"/>
    <property type="match status" value="1"/>
</dbReference>